<gene>
    <name evidence="1" type="ORF">EV420DRAFT_1653313</name>
</gene>
<dbReference type="GeneID" id="85362279"/>
<name>A0AA39MIN6_ARMTA</name>
<proteinExistence type="predicted"/>
<dbReference type="AlphaFoldDB" id="A0AA39MIN6"/>
<organism evidence="1 2">
    <name type="scientific">Armillaria tabescens</name>
    <name type="common">Ringless honey mushroom</name>
    <name type="synonym">Agaricus tabescens</name>
    <dbReference type="NCBI Taxonomy" id="1929756"/>
    <lineage>
        <taxon>Eukaryota</taxon>
        <taxon>Fungi</taxon>
        <taxon>Dikarya</taxon>
        <taxon>Basidiomycota</taxon>
        <taxon>Agaricomycotina</taxon>
        <taxon>Agaricomycetes</taxon>
        <taxon>Agaricomycetidae</taxon>
        <taxon>Agaricales</taxon>
        <taxon>Marasmiineae</taxon>
        <taxon>Physalacriaceae</taxon>
        <taxon>Desarmillaria</taxon>
    </lineage>
</organism>
<evidence type="ECO:0000313" key="1">
    <source>
        <dbReference type="EMBL" id="KAK0435243.1"/>
    </source>
</evidence>
<comment type="caution">
    <text evidence="1">The sequence shown here is derived from an EMBL/GenBank/DDBJ whole genome shotgun (WGS) entry which is preliminary data.</text>
</comment>
<keyword evidence="2" id="KW-1185">Reference proteome</keyword>
<sequence length="96" mass="10864">MSILFVNTIWRDRENIAFLRLAQKWVTWTKVTGQSHSLISSESAVSSRHLKDHNHALLTVNSLSCQGLYLTQGTRHNLVLPTRIMASPLPDALQQL</sequence>
<dbReference type="RefSeq" id="XP_060321937.1">
    <property type="nucleotide sequence ID" value="XM_060478731.1"/>
</dbReference>
<accession>A0AA39MIN6</accession>
<evidence type="ECO:0000313" key="2">
    <source>
        <dbReference type="Proteomes" id="UP001175211"/>
    </source>
</evidence>
<protein>
    <submittedName>
        <fullName evidence="1">Uncharacterized protein</fullName>
    </submittedName>
</protein>
<dbReference type="EMBL" id="JAUEPS010000155">
    <property type="protein sequence ID" value="KAK0435243.1"/>
    <property type="molecule type" value="Genomic_DNA"/>
</dbReference>
<reference evidence="1" key="1">
    <citation type="submission" date="2023-06" db="EMBL/GenBank/DDBJ databases">
        <authorList>
            <consortium name="Lawrence Berkeley National Laboratory"/>
            <person name="Ahrendt S."/>
            <person name="Sahu N."/>
            <person name="Indic B."/>
            <person name="Wong-Bajracharya J."/>
            <person name="Merenyi Z."/>
            <person name="Ke H.-M."/>
            <person name="Monk M."/>
            <person name="Kocsube S."/>
            <person name="Drula E."/>
            <person name="Lipzen A."/>
            <person name="Balint B."/>
            <person name="Henrissat B."/>
            <person name="Andreopoulos B."/>
            <person name="Martin F.M."/>
            <person name="Harder C.B."/>
            <person name="Rigling D."/>
            <person name="Ford K.L."/>
            <person name="Foster G.D."/>
            <person name="Pangilinan J."/>
            <person name="Papanicolaou A."/>
            <person name="Barry K."/>
            <person name="LaButti K."/>
            <person name="Viragh M."/>
            <person name="Koriabine M."/>
            <person name="Yan M."/>
            <person name="Riley R."/>
            <person name="Champramary S."/>
            <person name="Plett K.L."/>
            <person name="Tsai I.J."/>
            <person name="Slot J."/>
            <person name="Sipos G."/>
            <person name="Plett J."/>
            <person name="Nagy L.G."/>
            <person name="Grigoriev I.V."/>
        </authorList>
    </citation>
    <scope>NUCLEOTIDE SEQUENCE</scope>
    <source>
        <strain evidence="1">CCBAS 213</strain>
    </source>
</reference>
<dbReference type="Proteomes" id="UP001175211">
    <property type="component" value="Unassembled WGS sequence"/>
</dbReference>